<feature type="domain" description="Fibrobacter succinogenes major paralogous" evidence="1">
    <location>
        <begin position="250"/>
        <end position="447"/>
    </location>
</feature>
<evidence type="ECO:0000313" key="3">
    <source>
        <dbReference type="Proteomes" id="UP001319104"/>
    </source>
</evidence>
<evidence type="ECO:0000259" key="1">
    <source>
        <dbReference type="Pfam" id="PF09603"/>
    </source>
</evidence>
<keyword evidence="3" id="KW-1185">Reference proteome</keyword>
<accession>A0AAP2G1W8</accession>
<gene>
    <name evidence="2" type="ORF">KI659_14745</name>
</gene>
<organism evidence="2 3">
    <name type="scientific">Litoribacter ruber</name>
    <dbReference type="NCBI Taxonomy" id="702568"/>
    <lineage>
        <taxon>Bacteria</taxon>
        <taxon>Pseudomonadati</taxon>
        <taxon>Bacteroidota</taxon>
        <taxon>Cytophagia</taxon>
        <taxon>Cytophagales</taxon>
        <taxon>Cyclobacteriaceae</taxon>
        <taxon>Litoribacter</taxon>
    </lineage>
</organism>
<dbReference type="RefSeq" id="WP_213946133.1">
    <property type="nucleotide sequence ID" value="NZ_JAHCMY010000010.1"/>
</dbReference>
<reference evidence="2 3" key="1">
    <citation type="submission" date="2021-05" db="EMBL/GenBank/DDBJ databases">
        <authorList>
            <person name="Zhang Z.D."/>
            <person name="Osman G."/>
        </authorList>
    </citation>
    <scope>NUCLEOTIDE SEQUENCE [LARGE SCALE GENOMIC DNA]</scope>
    <source>
        <strain evidence="2 3">KCTC 32217</strain>
    </source>
</reference>
<dbReference type="Pfam" id="PF09603">
    <property type="entry name" value="Fib_succ_major"/>
    <property type="match status" value="1"/>
</dbReference>
<dbReference type="Proteomes" id="UP001319104">
    <property type="component" value="Unassembled WGS sequence"/>
</dbReference>
<dbReference type="EMBL" id="JAHCMY010000010">
    <property type="protein sequence ID" value="MBS9525274.1"/>
    <property type="molecule type" value="Genomic_DNA"/>
</dbReference>
<sequence length="449" mass="49820">MRRILLYILIFSGISACQKFDNEEQHRGLVNFSSMNLGQFNSLNSHARVLATSSWEHVYYPEAEIVISRQGNGDTYVLNINPNDLSSAEQIELPFGDYRYSVQVSGGAMEDFLPFEAEGDFEVAADMTNITLDATTDYGLVTVRNDLVESSSINGSELALTANDAYYYKYIKGGGNVNLTITSTSEEQFEEAVLIEPYQHFHFFLRIQDESNVSIIDLAIGEFEYVEIPIGGGEFINRVIDASDNVYRTVQIGSQTWMAENLRTTKFCNGDDIENLEGGEAWAENEEPAFTYYDNDQTYNNLFGKLFNSYAVSDPRNVCPCGWRVPSNADWQELQEYLDGAAEAGGKLKVAGFNYWRTPNVGATDETRFSAYPGGAFVYASESGSLVSGQSVSQGSNFSFLYSLGLWWSSSTDGGQGYAMKLNHANSAANLQNLQIQQAGLSIRCVKND</sequence>
<proteinExistence type="predicted"/>
<evidence type="ECO:0000313" key="2">
    <source>
        <dbReference type="EMBL" id="MBS9525274.1"/>
    </source>
</evidence>
<dbReference type="AlphaFoldDB" id="A0AAP2G1W8"/>
<protein>
    <submittedName>
        <fullName evidence="2">Fibrobacter succinogenes major paralogous domain-containing protein</fullName>
    </submittedName>
</protein>
<dbReference type="PROSITE" id="PS51257">
    <property type="entry name" value="PROKAR_LIPOPROTEIN"/>
    <property type="match status" value="1"/>
</dbReference>
<dbReference type="InterPro" id="IPR011871">
    <property type="entry name" value="Fib_succ_major"/>
</dbReference>
<dbReference type="NCBIfam" id="TIGR02145">
    <property type="entry name" value="Fib_succ_major"/>
    <property type="match status" value="1"/>
</dbReference>
<comment type="caution">
    <text evidence="2">The sequence shown here is derived from an EMBL/GenBank/DDBJ whole genome shotgun (WGS) entry which is preliminary data.</text>
</comment>
<name>A0AAP2G1W8_9BACT</name>